<dbReference type="InterPro" id="IPR025110">
    <property type="entry name" value="AMP-bd_C"/>
</dbReference>
<evidence type="ECO:0000256" key="3">
    <source>
        <dbReference type="ARBA" id="ARBA00022741"/>
    </source>
</evidence>
<dbReference type="InterPro" id="IPR045851">
    <property type="entry name" value="AMP-bd_C_sf"/>
</dbReference>
<gene>
    <name evidence="7" type="ORF">METZ01_LOCUS208351</name>
</gene>
<accession>A0A382F089</accession>
<dbReference type="PANTHER" id="PTHR24096:SF149">
    <property type="entry name" value="AMP-BINDING DOMAIN-CONTAINING PROTEIN-RELATED"/>
    <property type="match status" value="1"/>
</dbReference>
<evidence type="ECO:0000256" key="1">
    <source>
        <dbReference type="ARBA" id="ARBA00006432"/>
    </source>
</evidence>
<keyword evidence="3" id="KW-0547">Nucleotide-binding</keyword>
<organism evidence="7">
    <name type="scientific">marine metagenome</name>
    <dbReference type="NCBI Taxonomy" id="408172"/>
    <lineage>
        <taxon>unclassified sequences</taxon>
        <taxon>metagenomes</taxon>
        <taxon>ecological metagenomes</taxon>
    </lineage>
</organism>
<dbReference type="EMBL" id="UINC01046902">
    <property type="protein sequence ID" value="SVB55497.1"/>
    <property type="molecule type" value="Genomic_DNA"/>
</dbReference>
<proteinExistence type="inferred from homology"/>
<reference evidence="7" key="1">
    <citation type="submission" date="2018-05" db="EMBL/GenBank/DDBJ databases">
        <authorList>
            <person name="Lanie J.A."/>
            <person name="Ng W.-L."/>
            <person name="Kazmierczak K.M."/>
            <person name="Andrzejewski T.M."/>
            <person name="Davidsen T.M."/>
            <person name="Wayne K.J."/>
            <person name="Tettelin H."/>
            <person name="Glass J.I."/>
            <person name="Rusch D."/>
            <person name="Podicherti R."/>
            <person name="Tsui H.-C.T."/>
            <person name="Winkler M.E."/>
        </authorList>
    </citation>
    <scope>NUCLEOTIDE SEQUENCE</scope>
</reference>
<keyword evidence="2" id="KW-0436">Ligase</keyword>
<dbReference type="InterPro" id="IPR000873">
    <property type="entry name" value="AMP-dep_synth/lig_dom"/>
</dbReference>
<evidence type="ECO:0000256" key="2">
    <source>
        <dbReference type="ARBA" id="ARBA00022598"/>
    </source>
</evidence>
<dbReference type="Gene3D" id="3.30.300.30">
    <property type="match status" value="1"/>
</dbReference>
<evidence type="ECO:0000259" key="6">
    <source>
        <dbReference type="Pfam" id="PF13193"/>
    </source>
</evidence>
<dbReference type="Gene3D" id="3.40.50.12780">
    <property type="entry name" value="N-terminal domain of ligase-like"/>
    <property type="match status" value="1"/>
</dbReference>
<evidence type="ECO:0000259" key="5">
    <source>
        <dbReference type="Pfam" id="PF00501"/>
    </source>
</evidence>
<feature type="domain" description="AMP-dependent synthetase/ligase" evidence="5">
    <location>
        <begin position="23"/>
        <end position="387"/>
    </location>
</feature>
<dbReference type="Pfam" id="PF13193">
    <property type="entry name" value="AMP-binding_C"/>
    <property type="match status" value="1"/>
</dbReference>
<name>A0A382F089_9ZZZZ</name>
<dbReference type="InterPro" id="IPR042099">
    <property type="entry name" value="ANL_N_sf"/>
</dbReference>
<dbReference type="PANTHER" id="PTHR24096">
    <property type="entry name" value="LONG-CHAIN-FATTY-ACID--COA LIGASE"/>
    <property type="match status" value="1"/>
</dbReference>
<feature type="domain" description="AMP-binding enzyme C-terminal" evidence="6">
    <location>
        <begin position="438"/>
        <end position="513"/>
    </location>
</feature>
<dbReference type="GO" id="GO:0005524">
    <property type="term" value="F:ATP binding"/>
    <property type="evidence" value="ECO:0007669"/>
    <property type="project" value="UniProtKB-KW"/>
</dbReference>
<protein>
    <recommendedName>
        <fullName evidence="8">4-coumarate--CoA ligase family protein</fullName>
    </recommendedName>
</protein>
<dbReference type="GO" id="GO:0016405">
    <property type="term" value="F:CoA-ligase activity"/>
    <property type="evidence" value="ECO:0007669"/>
    <property type="project" value="TreeGrafter"/>
</dbReference>
<dbReference type="Pfam" id="PF00501">
    <property type="entry name" value="AMP-binding"/>
    <property type="match status" value="1"/>
</dbReference>
<keyword evidence="4" id="KW-0067">ATP-binding</keyword>
<dbReference type="FunFam" id="3.30.300.30:FF:000007">
    <property type="entry name" value="4-coumarate--CoA ligase 2"/>
    <property type="match status" value="1"/>
</dbReference>
<evidence type="ECO:0008006" key="8">
    <source>
        <dbReference type="Google" id="ProtNLM"/>
    </source>
</evidence>
<evidence type="ECO:0000256" key="4">
    <source>
        <dbReference type="ARBA" id="ARBA00022840"/>
    </source>
</evidence>
<dbReference type="AlphaFoldDB" id="A0A382F089"/>
<evidence type="ECO:0000313" key="7">
    <source>
        <dbReference type="EMBL" id="SVB55497.1"/>
    </source>
</evidence>
<comment type="similarity">
    <text evidence="1">Belongs to the ATP-dependent AMP-binding enzyme family.</text>
</comment>
<dbReference type="FunFam" id="3.40.50.12780:FF:000003">
    <property type="entry name" value="Long-chain-fatty-acid--CoA ligase FadD"/>
    <property type="match status" value="1"/>
</dbReference>
<sequence>MARNTTRPSLKPYGVHPIHDILTTAASKYPDKTAIIDGDSSYTFSGLENFSSQFSGALKTLGVLKGDRIGILAPNCAEFVIAFYGITRSGAVASTINSGYREREIAHQVQDSGCQILVVHESLSEILDEAKKLIKNDVRSIVITTDKTKQGSFWQLLSQAEAYTATDIDPENDLAALPYSSGTTGLTKGVMLSHFNLVSNVKQLMGLSGGASMAEDDVILVHLPLFHIYGMNVLMNPCIAAGATQVMMRRFDMEEFLSIIENHRITKLFTVPPVGLGLSQYPGVASRDLSCLKFAMFGAAPLSSKLQVKISEVLNCPVIQGYGMTELSPVTNIDFTEPNLLKAGSIGPALADTEEKIVDTEDPTKELKPGEIGELVVRGPQVMKGYLNNPEATEETITSDGWFHTGDIGKMDEEGYVWVLDRKKELIKYKGFQVPPAELEGLLIEHPEISDAAVIGKPDEESGEIPKAFVVKSAGSNISEDEIMSFVSSKVSTFKHVREVEFVEAIPKNPSGKILRRLLKDQQE</sequence>
<dbReference type="SUPFAM" id="SSF56801">
    <property type="entry name" value="Acetyl-CoA synthetase-like"/>
    <property type="match status" value="1"/>
</dbReference>